<dbReference type="InterPro" id="IPR011042">
    <property type="entry name" value="6-blade_b-propeller_TolB-like"/>
</dbReference>
<dbReference type="Proteomes" id="UP000032254">
    <property type="component" value="Unassembled WGS sequence"/>
</dbReference>
<evidence type="ECO:0000313" key="2">
    <source>
        <dbReference type="EMBL" id="KIR64222.1"/>
    </source>
</evidence>
<dbReference type="PATRIC" id="fig|47853.6.peg.76"/>
<comment type="caution">
    <text evidence="2">The sequence shown here is derived from an EMBL/GenBank/DDBJ whole genome shotgun (WGS) entry which is preliminary data.</text>
</comment>
<proteinExistence type="predicted"/>
<dbReference type="SUPFAM" id="SSF82171">
    <property type="entry name" value="DPP6 N-terminal domain-like"/>
    <property type="match status" value="1"/>
</dbReference>
<accession>A0A0D0UZI7</accession>
<keyword evidence="3" id="KW-1185">Reference proteome</keyword>
<sequence>MRRRLLTAFVVLAVAAAVPPASARTRPATSPGPHYEPIEVVATIPFPGGVVPQDPKTGGTNFSADLAPDGRHIVTTFAPTEGEKQVGVMDLDGTGFRCITCGRMKSAWSPDIFPDQRRMLVQVPSPVDRVTEALPDGLNPLSAGTGDQSYAVVECLPSVYDCRTLRRQPLEFPRNSLLEGAQNRTVSVSPDGRYVKWAEIRTLQGSVMVIGRLHADGTKYTVRDPLVLNPPYRLDSDVAAWSDGSRYYETGAFADGGRTLKYGTEGTALNYDIYELDLATGRRTRVTTDLDYNELYAASPDGTSLAYSSGRGLDRMTVFSQVTRPPLIDLMSFSQLGRIALWNNRLCMNEMWLMPRGTQSGTYGGQPVVPEDNWHIRGWSWFADGTRALVTEFRDPSEVAPGNPADRVRLQILSFPDRKPTAPKPVVDLDTVDMASWAIPYDRYVGMGAHAVTDRTIKGKAAGTARVRYLGTFAAGSWTVDYDHYSEDGVTFLDGSESMATPSPVLLGVYQADLSLTGSRRGYLRADLTVLGQDRYRGSIESEVDGRRLGGVPTQATCPGVHQPGLRLTATATATAVTAGTARIRVTVDSRVPADATYRPVAGATVEAGGVTATTGADGTVSFDVPAASGDVLSVRADAGGFRPADVRLTAG</sequence>
<feature type="signal peptide" evidence="1">
    <location>
        <begin position="1"/>
        <end position="23"/>
    </location>
</feature>
<dbReference type="Gene3D" id="2.120.10.30">
    <property type="entry name" value="TolB, C-terminal domain"/>
    <property type="match status" value="2"/>
</dbReference>
<feature type="chain" id="PRO_5002222959" description="WD40-like Beta Propeller Repeat" evidence="1">
    <location>
        <begin position="24"/>
        <end position="652"/>
    </location>
</feature>
<evidence type="ECO:0000313" key="3">
    <source>
        <dbReference type="Proteomes" id="UP000032254"/>
    </source>
</evidence>
<dbReference type="AlphaFoldDB" id="A0A0D0UZI7"/>
<name>A0A0D0UZI7_9ACTN</name>
<gene>
    <name evidence="2" type="ORF">TK50_00355</name>
</gene>
<evidence type="ECO:0008006" key="4">
    <source>
        <dbReference type="Google" id="ProtNLM"/>
    </source>
</evidence>
<organism evidence="2 3">
    <name type="scientific">Micromonospora haikouensis</name>
    <dbReference type="NCBI Taxonomy" id="686309"/>
    <lineage>
        <taxon>Bacteria</taxon>
        <taxon>Bacillati</taxon>
        <taxon>Actinomycetota</taxon>
        <taxon>Actinomycetes</taxon>
        <taxon>Micromonosporales</taxon>
        <taxon>Micromonosporaceae</taxon>
        <taxon>Micromonospora</taxon>
    </lineage>
</organism>
<dbReference type="RefSeq" id="WP_043960785.1">
    <property type="nucleotide sequence ID" value="NZ_JXSX01000001.1"/>
</dbReference>
<dbReference type="GeneID" id="301302645"/>
<reference evidence="2 3" key="1">
    <citation type="submission" date="2015-01" db="EMBL/GenBank/DDBJ databases">
        <title>Sequencing and annotation of Micromonospora carbonacea strain JXNU-1 genome.</title>
        <authorList>
            <person name="Long Z."/>
            <person name="Huang Y."/>
            <person name="Jiang Y."/>
        </authorList>
    </citation>
    <scope>NUCLEOTIDE SEQUENCE [LARGE SCALE GENOMIC DNA]</scope>
    <source>
        <strain evidence="2 3">JXNU-1</strain>
    </source>
</reference>
<evidence type="ECO:0000256" key="1">
    <source>
        <dbReference type="SAM" id="SignalP"/>
    </source>
</evidence>
<keyword evidence="1" id="KW-0732">Signal</keyword>
<protein>
    <recommendedName>
        <fullName evidence="4">WD40-like Beta Propeller Repeat</fullName>
    </recommendedName>
</protein>
<dbReference type="EMBL" id="JXSX01000001">
    <property type="protein sequence ID" value="KIR64222.1"/>
    <property type="molecule type" value="Genomic_DNA"/>
</dbReference>
<dbReference type="OrthoDB" id="9808778at2"/>